<dbReference type="Proteomes" id="UP000050509">
    <property type="component" value="Unassembled WGS sequence"/>
</dbReference>
<proteinExistence type="predicted"/>
<accession>A0A0P9FN48</accession>
<reference evidence="1 2" key="1">
    <citation type="submission" date="2015-09" db="EMBL/GenBank/DDBJ databases">
        <title>Draft genome sequence of Kouleothrix aurantiaca JCM 19913.</title>
        <authorList>
            <person name="Hemp J."/>
        </authorList>
    </citation>
    <scope>NUCLEOTIDE SEQUENCE [LARGE SCALE GENOMIC DNA]</scope>
    <source>
        <strain evidence="1 2">COM-B</strain>
    </source>
</reference>
<dbReference type="EMBL" id="LJCR01000024">
    <property type="protein sequence ID" value="KPV54673.1"/>
    <property type="molecule type" value="Genomic_DNA"/>
</dbReference>
<evidence type="ECO:0000313" key="1">
    <source>
        <dbReference type="EMBL" id="KPV54673.1"/>
    </source>
</evidence>
<gene>
    <name evidence="1" type="ORF">SE17_02280</name>
</gene>
<organism evidence="1 2">
    <name type="scientific">Kouleothrix aurantiaca</name>
    <dbReference type="NCBI Taxonomy" id="186479"/>
    <lineage>
        <taxon>Bacteria</taxon>
        <taxon>Bacillati</taxon>
        <taxon>Chloroflexota</taxon>
        <taxon>Chloroflexia</taxon>
        <taxon>Chloroflexales</taxon>
        <taxon>Roseiflexineae</taxon>
        <taxon>Roseiflexaceae</taxon>
        <taxon>Kouleothrix</taxon>
    </lineage>
</organism>
<evidence type="ECO:0000313" key="2">
    <source>
        <dbReference type="Proteomes" id="UP000050509"/>
    </source>
</evidence>
<comment type="caution">
    <text evidence="1">The sequence shown here is derived from an EMBL/GenBank/DDBJ whole genome shotgun (WGS) entry which is preliminary data.</text>
</comment>
<sequence length="61" mass="6980">MFETVIADIKDRLEALKEDRAACELQFRLQLAAFDGATQELETMLKWYEDKQANPDEGGSE</sequence>
<name>A0A0P9FN48_9CHLR</name>
<protein>
    <submittedName>
        <fullName evidence="1">Uncharacterized protein</fullName>
    </submittedName>
</protein>
<keyword evidence="2" id="KW-1185">Reference proteome</keyword>
<dbReference type="AlphaFoldDB" id="A0A0P9FN48"/>